<feature type="transmembrane region" description="Helical" evidence="2">
    <location>
        <begin position="163"/>
        <end position="182"/>
    </location>
</feature>
<dbReference type="EMBL" id="VFON01000001">
    <property type="protein sequence ID" value="TQL44290.1"/>
    <property type="molecule type" value="Genomic_DNA"/>
</dbReference>
<feature type="transmembrane region" description="Helical" evidence="2">
    <location>
        <begin position="124"/>
        <end position="143"/>
    </location>
</feature>
<evidence type="ECO:0000256" key="1">
    <source>
        <dbReference type="SAM" id="MobiDB-lite"/>
    </source>
</evidence>
<organism evidence="4 5">
    <name type="scientific">Leucobacter komagatae</name>
    <dbReference type="NCBI Taxonomy" id="55969"/>
    <lineage>
        <taxon>Bacteria</taxon>
        <taxon>Bacillati</taxon>
        <taxon>Actinomycetota</taxon>
        <taxon>Actinomycetes</taxon>
        <taxon>Micrococcales</taxon>
        <taxon>Microbacteriaceae</taxon>
        <taxon>Leucobacter</taxon>
    </lineage>
</organism>
<feature type="domain" description="Acyltransferase 3" evidence="3">
    <location>
        <begin position="36"/>
        <end position="372"/>
    </location>
</feature>
<feature type="transmembrane region" description="Helical" evidence="2">
    <location>
        <begin position="40"/>
        <end position="61"/>
    </location>
</feature>
<feature type="region of interest" description="Disordered" evidence="1">
    <location>
        <begin position="1"/>
        <end position="33"/>
    </location>
</feature>
<dbReference type="Pfam" id="PF01757">
    <property type="entry name" value="Acyl_transf_3"/>
    <property type="match status" value="1"/>
</dbReference>
<dbReference type="AlphaFoldDB" id="A0A542Y865"/>
<dbReference type="Proteomes" id="UP000319094">
    <property type="component" value="Unassembled WGS sequence"/>
</dbReference>
<feature type="transmembrane region" description="Helical" evidence="2">
    <location>
        <begin position="244"/>
        <end position="265"/>
    </location>
</feature>
<sequence length="448" mass="45320">MSLISIPPAPAAPSPGPGPGPGPGPRSSGSTPTRDAAVDLVRAACLIAVVAVHALMVGVSVQGGEAVLENALESWGGFTVFSWFAQMMPLFFIAGGFASATHCRGLRSRGVTPAGYVAARLGRLLPVPLLAAAATTLTLAALTVSGVDPETVATAGWRISQPLWFLGVYVLCSALVPAMLKLHERAPRLALALLGAAIVIIDVARASTGIEAVGFANLVFVWLFVQQLGFFLADGVVVGPRAAVAAAAGGVAWVALGFSPANLFAALNPPTAALALLGVVHAAIFVALRPKLDRIAALPSVQQATKAINARSMTIYSWHMPATVLLAGALLLASQAAGAGQGLPLPLTGEWWLSRPAWLAAVALVVGVTVAVAARLEARVLPRLRLAAAPSPARTSLAATGGAGGVLVILAATGAPLAWLAGSALIAAAIGLCLEPRQKAKAAPSRRP</sequence>
<evidence type="ECO:0000256" key="2">
    <source>
        <dbReference type="SAM" id="Phobius"/>
    </source>
</evidence>
<feature type="transmembrane region" description="Helical" evidence="2">
    <location>
        <begin position="212"/>
        <end position="232"/>
    </location>
</feature>
<gene>
    <name evidence="4" type="ORF">FB468_2344</name>
</gene>
<dbReference type="OrthoDB" id="8206682at2"/>
<feature type="transmembrane region" description="Helical" evidence="2">
    <location>
        <begin position="189"/>
        <end position="206"/>
    </location>
</feature>
<keyword evidence="2" id="KW-0812">Transmembrane</keyword>
<feature type="transmembrane region" description="Helical" evidence="2">
    <location>
        <begin position="81"/>
        <end position="103"/>
    </location>
</feature>
<keyword evidence="2" id="KW-0472">Membrane</keyword>
<comment type="caution">
    <text evidence="4">The sequence shown here is derived from an EMBL/GenBank/DDBJ whole genome shotgun (WGS) entry which is preliminary data.</text>
</comment>
<protein>
    <submittedName>
        <fullName evidence="4">Acyltransferase-like protein</fullName>
    </submittedName>
</protein>
<feature type="transmembrane region" description="Helical" evidence="2">
    <location>
        <begin position="271"/>
        <end position="288"/>
    </location>
</feature>
<name>A0A542Y865_9MICO</name>
<keyword evidence="4" id="KW-0808">Transferase</keyword>
<evidence type="ECO:0000313" key="5">
    <source>
        <dbReference type="Proteomes" id="UP000319094"/>
    </source>
</evidence>
<keyword evidence="5" id="KW-1185">Reference proteome</keyword>
<evidence type="ECO:0000313" key="4">
    <source>
        <dbReference type="EMBL" id="TQL44290.1"/>
    </source>
</evidence>
<feature type="compositionally biased region" description="Pro residues" evidence="1">
    <location>
        <begin position="7"/>
        <end position="24"/>
    </location>
</feature>
<feature type="transmembrane region" description="Helical" evidence="2">
    <location>
        <begin position="395"/>
        <end position="411"/>
    </location>
</feature>
<dbReference type="GO" id="GO:0016747">
    <property type="term" value="F:acyltransferase activity, transferring groups other than amino-acyl groups"/>
    <property type="evidence" value="ECO:0007669"/>
    <property type="project" value="InterPro"/>
</dbReference>
<accession>A0A542Y865</accession>
<keyword evidence="4" id="KW-0012">Acyltransferase</keyword>
<proteinExistence type="predicted"/>
<feature type="transmembrane region" description="Helical" evidence="2">
    <location>
        <begin position="315"/>
        <end position="337"/>
    </location>
</feature>
<keyword evidence="2" id="KW-1133">Transmembrane helix</keyword>
<reference evidence="4 5" key="1">
    <citation type="submission" date="2019-06" db="EMBL/GenBank/DDBJ databases">
        <title>Sequencing the genomes of 1000 actinobacteria strains.</title>
        <authorList>
            <person name="Klenk H.-P."/>
        </authorList>
    </citation>
    <scope>NUCLEOTIDE SEQUENCE [LARGE SCALE GENOMIC DNA]</scope>
    <source>
        <strain evidence="4 5">DSM 8803</strain>
    </source>
</reference>
<feature type="transmembrane region" description="Helical" evidence="2">
    <location>
        <begin position="357"/>
        <end position="374"/>
    </location>
</feature>
<feature type="transmembrane region" description="Helical" evidence="2">
    <location>
        <begin position="417"/>
        <end position="434"/>
    </location>
</feature>
<evidence type="ECO:0000259" key="3">
    <source>
        <dbReference type="Pfam" id="PF01757"/>
    </source>
</evidence>
<dbReference type="RefSeq" id="WP_141887495.1">
    <property type="nucleotide sequence ID" value="NZ_BAAAUY010000011.1"/>
</dbReference>
<dbReference type="InterPro" id="IPR002656">
    <property type="entry name" value="Acyl_transf_3_dom"/>
</dbReference>